<dbReference type="GO" id="GO:0017148">
    <property type="term" value="P:negative regulation of translation"/>
    <property type="evidence" value="ECO:0007669"/>
    <property type="project" value="TreeGrafter"/>
</dbReference>
<reference evidence="4 5" key="1">
    <citation type="journal article" date="2024" name="Science">
        <title>Giant polyketide synthase enzymes in the biosynthesis of giant marine polyether toxins.</title>
        <authorList>
            <person name="Fallon T.R."/>
            <person name="Shende V.V."/>
            <person name="Wierzbicki I.H."/>
            <person name="Pendleton A.L."/>
            <person name="Watervoot N.F."/>
            <person name="Auber R.P."/>
            <person name="Gonzalez D.J."/>
            <person name="Wisecaver J.H."/>
            <person name="Moore B.S."/>
        </authorList>
    </citation>
    <scope>NUCLEOTIDE SEQUENCE [LARGE SCALE GENOMIC DNA]</scope>
    <source>
        <strain evidence="4 5">12B1</strain>
    </source>
</reference>
<evidence type="ECO:0000313" key="5">
    <source>
        <dbReference type="Proteomes" id="UP001515480"/>
    </source>
</evidence>
<evidence type="ECO:0000256" key="3">
    <source>
        <dbReference type="SAM" id="MobiDB-lite"/>
    </source>
</evidence>
<proteinExistence type="inferred from homology"/>
<protein>
    <recommendedName>
        <fullName evidence="6">CCR4-NOT transcription complex subunit 10</fullName>
    </recommendedName>
</protein>
<dbReference type="AlphaFoldDB" id="A0AB34JYC3"/>
<dbReference type="PANTHER" id="PTHR12979">
    <property type="entry name" value="CCR4-NOT TRANSCRIPTION COMPLEX SUBUNIT 10"/>
    <property type="match status" value="1"/>
</dbReference>
<dbReference type="EMBL" id="JBGBPQ010000004">
    <property type="protein sequence ID" value="KAL1525927.1"/>
    <property type="molecule type" value="Genomic_DNA"/>
</dbReference>
<gene>
    <name evidence="4" type="ORF">AB1Y20_020753</name>
</gene>
<dbReference type="SMART" id="SM00028">
    <property type="entry name" value="TPR"/>
    <property type="match status" value="5"/>
</dbReference>
<evidence type="ECO:0000313" key="4">
    <source>
        <dbReference type="EMBL" id="KAL1525927.1"/>
    </source>
</evidence>
<keyword evidence="2" id="KW-0802">TPR repeat</keyword>
<organism evidence="4 5">
    <name type="scientific">Prymnesium parvum</name>
    <name type="common">Toxic golden alga</name>
    <dbReference type="NCBI Taxonomy" id="97485"/>
    <lineage>
        <taxon>Eukaryota</taxon>
        <taxon>Haptista</taxon>
        <taxon>Haptophyta</taxon>
        <taxon>Prymnesiophyceae</taxon>
        <taxon>Prymnesiales</taxon>
        <taxon>Prymnesiaceae</taxon>
        <taxon>Prymnesium</taxon>
    </lineage>
</organism>
<evidence type="ECO:0000256" key="2">
    <source>
        <dbReference type="PROSITE-ProRule" id="PRU00339"/>
    </source>
</evidence>
<sequence>MEGAAAAGAFAEGSYARARELLNVLRKQRENDPKVLHNIAITEYLEGGGKEPRKLLSVLEKLKQGLEDAKSEAESVEGASLNDALSDADSSLTAYNTAVLQYQLKQYALCRTLLEDMFSNIEPIDELLAFKVCFLLLDVYLLQRQPDKAAEVLSYLERSYAALTKSDGNKENGVSDVADAEGKGAPAMPGEWPKKSARRPPTEITPEEVRAALNLYKAKLSLMSRSTKSSKREIKTALNACTQNTTGLFLKSNLEYLRQNFRKAIKLLNNSCQKGERDANVAALYFNNMGCIHHCMRRHSAAAFYFHRALLENHTLYNKAAAGGITLSTFSCDRRCEIEYNRALQLLFSGRPAQAFSGFHAALLLFHRQPRVWLRLGEACVAQHIRKQEEEQLAKQRAQLSPLVSTAAGTGEKRRLVIPLDTDALATFSGAEAPPVDEVPISEVAEPAAPTLAFGVKCLRNALQLCESQLGSVSSTDYAALQASASQGTLSPSEEFTLQLHVILRLSLLQLAWCALEQDDYVQALHCSSQLLTDDCPASLKVHVHLYTADALCHLNRSSEALDHLNRALQLGEVATVVSCSGEASAQEADLEPVRNPYSPISATRAPHHATPRAASSVGSRSVLYGNLATVHVLRNDLEAATKYVHQALALQPDSRQALLCLVYLELKAGNTERAVAVLRKHRAPAATKS</sequence>
<dbReference type="GO" id="GO:0030014">
    <property type="term" value="C:CCR4-NOT complex"/>
    <property type="evidence" value="ECO:0007669"/>
    <property type="project" value="InterPro"/>
</dbReference>
<dbReference type="InterPro" id="IPR011990">
    <property type="entry name" value="TPR-like_helical_dom_sf"/>
</dbReference>
<dbReference type="Gene3D" id="1.25.40.10">
    <property type="entry name" value="Tetratricopeptide repeat domain"/>
    <property type="match status" value="3"/>
</dbReference>
<dbReference type="GO" id="GO:0006402">
    <property type="term" value="P:mRNA catabolic process"/>
    <property type="evidence" value="ECO:0007669"/>
    <property type="project" value="TreeGrafter"/>
</dbReference>
<evidence type="ECO:0008006" key="6">
    <source>
        <dbReference type="Google" id="ProtNLM"/>
    </source>
</evidence>
<comment type="caution">
    <text evidence="4">The sequence shown here is derived from an EMBL/GenBank/DDBJ whole genome shotgun (WGS) entry which is preliminary data.</text>
</comment>
<dbReference type="PANTHER" id="PTHR12979:SF5">
    <property type="entry name" value="CCR4-NOT TRANSCRIPTION COMPLEX SUBUNIT 10"/>
    <property type="match status" value="1"/>
</dbReference>
<comment type="similarity">
    <text evidence="1">Belongs to the CNOT10 family.</text>
</comment>
<dbReference type="PROSITE" id="PS50005">
    <property type="entry name" value="TPR"/>
    <property type="match status" value="1"/>
</dbReference>
<feature type="region of interest" description="Disordered" evidence="3">
    <location>
        <begin position="167"/>
        <end position="203"/>
    </location>
</feature>
<feature type="repeat" description="TPR" evidence="2">
    <location>
        <begin position="622"/>
        <end position="655"/>
    </location>
</feature>
<dbReference type="SUPFAM" id="SSF48452">
    <property type="entry name" value="TPR-like"/>
    <property type="match status" value="1"/>
</dbReference>
<keyword evidence="5" id="KW-1185">Reference proteome</keyword>
<accession>A0AB34JYC3</accession>
<evidence type="ECO:0000256" key="1">
    <source>
        <dbReference type="ARBA" id="ARBA00010080"/>
    </source>
</evidence>
<name>A0AB34JYC3_PRYPA</name>
<dbReference type="Proteomes" id="UP001515480">
    <property type="component" value="Unassembled WGS sequence"/>
</dbReference>
<dbReference type="InterPro" id="IPR039740">
    <property type="entry name" value="CNOT10"/>
</dbReference>
<dbReference type="InterPro" id="IPR019734">
    <property type="entry name" value="TPR_rpt"/>
</dbReference>